<evidence type="ECO:0000313" key="1">
    <source>
        <dbReference type="EMBL" id="KKU25188.1"/>
    </source>
</evidence>
<dbReference type="AlphaFoldDB" id="A0A0G1R552"/>
<organism evidence="1 2">
    <name type="scientific">Candidatus Woesebacteria bacterium GW2011_GWF1_46_13</name>
    <dbReference type="NCBI Taxonomy" id="1618602"/>
    <lineage>
        <taxon>Bacteria</taxon>
        <taxon>Candidatus Woeseibacteriota</taxon>
    </lineage>
</organism>
<dbReference type="Gene3D" id="3.40.50.1820">
    <property type="entry name" value="alpha/beta hydrolase"/>
    <property type="match status" value="1"/>
</dbReference>
<name>A0A0G1R552_9BACT</name>
<gene>
    <name evidence="1" type="ORF">UX34_C0002G0051</name>
</gene>
<sequence>MITVILPGYSPRNREWAEEVAKKIEIEGEVRPVFWDHWDNPEKTFNPKKKAQDVIDVLLEDNVNIIAKSVGTLVAAYIVQQIPSRTGKIILCGIPSISNQRKEIFKKAFSLFDERTMVVFQNSKDPLATFSEVKKFVQEVNPKISVVEKPRADHHYPYSEDFQKFLT</sequence>
<protein>
    <recommendedName>
        <fullName evidence="3">Alpha/beta hydrolase</fullName>
    </recommendedName>
</protein>
<dbReference type="InterPro" id="IPR029058">
    <property type="entry name" value="AB_hydrolase_fold"/>
</dbReference>
<dbReference type="SUPFAM" id="SSF53474">
    <property type="entry name" value="alpha/beta-Hydrolases"/>
    <property type="match status" value="1"/>
</dbReference>
<dbReference type="EMBL" id="LCLV01000002">
    <property type="protein sequence ID" value="KKU25188.1"/>
    <property type="molecule type" value="Genomic_DNA"/>
</dbReference>
<evidence type="ECO:0000313" key="2">
    <source>
        <dbReference type="Proteomes" id="UP000034643"/>
    </source>
</evidence>
<accession>A0A0G1R552</accession>
<evidence type="ECO:0008006" key="3">
    <source>
        <dbReference type="Google" id="ProtNLM"/>
    </source>
</evidence>
<proteinExistence type="predicted"/>
<reference evidence="1 2" key="1">
    <citation type="journal article" date="2015" name="Nature">
        <title>rRNA introns, odd ribosomes, and small enigmatic genomes across a large radiation of phyla.</title>
        <authorList>
            <person name="Brown C.T."/>
            <person name="Hug L.A."/>
            <person name="Thomas B.C."/>
            <person name="Sharon I."/>
            <person name="Castelle C.J."/>
            <person name="Singh A."/>
            <person name="Wilkins M.J."/>
            <person name="Williams K.H."/>
            <person name="Banfield J.F."/>
        </authorList>
    </citation>
    <scope>NUCLEOTIDE SEQUENCE [LARGE SCALE GENOMIC DNA]</scope>
</reference>
<dbReference type="Proteomes" id="UP000034643">
    <property type="component" value="Unassembled WGS sequence"/>
</dbReference>
<comment type="caution">
    <text evidence="1">The sequence shown here is derived from an EMBL/GenBank/DDBJ whole genome shotgun (WGS) entry which is preliminary data.</text>
</comment>